<name>A0A2T9K2B0_9CAUL</name>
<protein>
    <submittedName>
        <fullName evidence="2">Uncharacterized protein</fullName>
    </submittedName>
</protein>
<evidence type="ECO:0000313" key="2">
    <source>
        <dbReference type="EMBL" id="PVM90122.1"/>
    </source>
</evidence>
<accession>A0A2T9K2B0</accession>
<dbReference type="Proteomes" id="UP000245073">
    <property type="component" value="Unassembled WGS sequence"/>
</dbReference>
<feature type="region of interest" description="Disordered" evidence="1">
    <location>
        <begin position="1"/>
        <end position="75"/>
    </location>
</feature>
<comment type="caution">
    <text evidence="2">The sequence shown here is derived from an EMBL/GenBank/DDBJ whole genome shotgun (WGS) entry which is preliminary data.</text>
</comment>
<sequence>MTGLRTYNKRRKRKLLKQKGTRALRPLADLKRPKNLPLPSGPKRPQKPKIKEALKVKQGASVAGSSGASDPKTAG</sequence>
<dbReference type="AlphaFoldDB" id="A0A2T9K2B0"/>
<evidence type="ECO:0000256" key="1">
    <source>
        <dbReference type="SAM" id="MobiDB-lite"/>
    </source>
</evidence>
<keyword evidence="3" id="KW-1185">Reference proteome</keyword>
<feature type="compositionally biased region" description="Low complexity" evidence="1">
    <location>
        <begin position="59"/>
        <end position="69"/>
    </location>
</feature>
<feature type="compositionally biased region" description="Basic residues" evidence="1">
    <location>
        <begin position="7"/>
        <end position="22"/>
    </location>
</feature>
<organism evidence="2 3">
    <name type="scientific">Caulobacter endophyticus</name>
    <dbReference type="NCBI Taxonomy" id="2172652"/>
    <lineage>
        <taxon>Bacteria</taxon>
        <taxon>Pseudomonadati</taxon>
        <taxon>Pseudomonadota</taxon>
        <taxon>Alphaproteobacteria</taxon>
        <taxon>Caulobacterales</taxon>
        <taxon>Caulobacteraceae</taxon>
        <taxon>Caulobacter</taxon>
    </lineage>
</organism>
<proteinExistence type="predicted"/>
<dbReference type="EMBL" id="QDKQ01000037">
    <property type="protein sequence ID" value="PVM90122.1"/>
    <property type="molecule type" value="Genomic_DNA"/>
</dbReference>
<reference evidence="2 3" key="1">
    <citation type="submission" date="2018-04" db="EMBL/GenBank/DDBJ databases">
        <title>The genome sequence of Caulobacter sp. 744.</title>
        <authorList>
            <person name="Gao J."/>
            <person name="Sun J."/>
        </authorList>
    </citation>
    <scope>NUCLEOTIDE SEQUENCE [LARGE SCALE GENOMIC DNA]</scope>
    <source>
        <strain evidence="2 3">774</strain>
    </source>
</reference>
<evidence type="ECO:0000313" key="3">
    <source>
        <dbReference type="Proteomes" id="UP000245073"/>
    </source>
</evidence>
<gene>
    <name evidence="2" type="ORF">DDF67_10970</name>
</gene>